<name>A0A8H4SVE3_9HYPO</name>
<reference evidence="2" key="2">
    <citation type="submission" date="2020-05" db="EMBL/GenBank/DDBJ databases">
        <authorList>
            <person name="Kim H.-S."/>
            <person name="Proctor R.H."/>
            <person name="Brown D.W."/>
        </authorList>
    </citation>
    <scope>NUCLEOTIDE SEQUENCE</scope>
    <source>
        <strain evidence="2">NRRL 45417</strain>
    </source>
</reference>
<sequence length="1074" mass="118141">MYDESYVVEKANVVHGYLDAIRAIVAIKLDRTTVTRSLIRLGCWDNITGIFFNNIILPQLRAENDILRQMDDHFNLLTTKFSGEIRKEDYPYVFGYQQLPSATPGGKPTLKRIGDMKPFKFFITTSNCYQILGIDPKSQFDVRMASCQVILKGARLRDESAEKLVINITIEFPGPCTVTTGDTRVVTDKETGITQNKLVEYVLDVGKITTGFRYLYTKGNPQETQADSTQENPETRSIILDTQPPAVSRPVQTPLSQWNISWNEDEVDVSGVTSVWLEVSSVYRARSESNTEGAEINGAPAVMLAEMPSETPVSFLAGTPASKAPMDPGPSSTPVAVPTTPSTATGPAAVPVIVPSDVPPFPSCEEVAFSNSMPPPVEVEPQQPPTVKGLVLMTSLSSADPPEETQSQIGVVGAILQGVRFQLDQLTEWKRSSGAGLLFSGFQSALIPDDYRGQMMMDPAAGYCFHGLGTTPGAIEKALLNSSSSGFVNGVHLFHTIYFNQLSKMTEEEQGSMILSDFTSGSSHSARTASIVRLSPEAAKALKWDQGLLIARLEAIPIGAMFITGKHQEAIRSITSSAAQWRYIRANMEELRAAEVQFLASGGRIENAFVMLGSQSLIGLGKPVLIERDGIKTMVVGAFTTGLHPIDGANLWSVSMRKGKTDELLLCNVMEGTHPSFFGGKVNSVIGESLMACAYFRFAVWNHSIRTGIPIRESIAALDSENQAYYAKTESWWRMLDWGGMPLRWTRDFLGGNMKYDRLQTAMIKISRDVDMWKTLNKSWSVSDVMKVAYGGKFPISQVDTGGITVQAWQLGAVGDIVCPGTNPGRWVYSWLAGLNDEEIMKMEQGSQQMLAEEYQASVFKSAITDIVNRSMPGLFELKPNVKQLAYQQQAAAMMKDWNFQLSCLNWIHKNLTTPIQLQLLSQLQSDDDFKDVTPLDLGNCISNYTKSWIDVKHTSPHGQVSAVVRLHMLGVRVTGTTMAEILALISTKQNEVNKAQAATKVDSGDTGDGQESLDEAELAEKEKRLDDLNAQLQSLEDLKKMKSDETYFADQQEQGQQEIDDGSESIMQVDGNP</sequence>
<feature type="region of interest" description="Disordered" evidence="1">
    <location>
        <begin position="323"/>
        <end position="342"/>
    </location>
</feature>
<organism evidence="2 3">
    <name type="scientific">Fusarium gaditjirri</name>
    <dbReference type="NCBI Taxonomy" id="282569"/>
    <lineage>
        <taxon>Eukaryota</taxon>
        <taxon>Fungi</taxon>
        <taxon>Dikarya</taxon>
        <taxon>Ascomycota</taxon>
        <taxon>Pezizomycotina</taxon>
        <taxon>Sordariomycetes</taxon>
        <taxon>Hypocreomycetidae</taxon>
        <taxon>Hypocreales</taxon>
        <taxon>Nectriaceae</taxon>
        <taxon>Fusarium</taxon>
        <taxon>Fusarium nisikadoi species complex</taxon>
    </lineage>
</organism>
<evidence type="ECO:0000313" key="3">
    <source>
        <dbReference type="Proteomes" id="UP000604273"/>
    </source>
</evidence>
<reference evidence="2" key="1">
    <citation type="journal article" date="2020" name="BMC Genomics">
        <title>Correction to: Identification and distribution of gene clusters required for synthesis of sphingolipid metabolism inhibitors in diverse species of the filamentous fungus Fusarium.</title>
        <authorList>
            <person name="Kim H.S."/>
            <person name="Lohmar J.M."/>
            <person name="Busman M."/>
            <person name="Brown D.W."/>
            <person name="Naumann T.A."/>
            <person name="Divon H.H."/>
            <person name="Lysoe E."/>
            <person name="Uhlig S."/>
            <person name="Proctor R.H."/>
        </authorList>
    </citation>
    <scope>NUCLEOTIDE SEQUENCE</scope>
    <source>
        <strain evidence="2">NRRL 45417</strain>
    </source>
</reference>
<protein>
    <submittedName>
        <fullName evidence="2">Uncharacterized protein</fullName>
    </submittedName>
</protein>
<evidence type="ECO:0000313" key="2">
    <source>
        <dbReference type="EMBL" id="KAF4946274.1"/>
    </source>
</evidence>
<proteinExistence type="predicted"/>
<dbReference type="AlphaFoldDB" id="A0A8H4SVE3"/>
<gene>
    <name evidence="2" type="ORF">FGADI_11300</name>
</gene>
<keyword evidence="3" id="KW-1185">Reference proteome</keyword>
<feature type="compositionally biased region" description="Low complexity" evidence="1">
    <location>
        <begin position="329"/>
        <end position="342"/>
    </location>
</feature>
<dbReference type="Proteomes" id="UP000604273">
    <property type="component" value="Unassembled WGS sequence"/>
</dbReference>
<dbReference type="OrthoDB" id="5431253at2759"/>
<comment type="caution">
    <text evidence="2">The sequence shown here is derived from an EMBL/GenBank/DDBJ whole genome shotgun (WGS) entry which is preliminary data.</text>
</comment>
<dbReference type="EMBL" id="JABFAI010000329">
    <property type="protein sequence ID" value="KAF4946274.1"/>
    <property type="molecule type" value="Genomic_DNA"/>
</dbReference>
<accession>A0A8H4SVE3</accession>
<feature type="region of interest" description="Disordered" evidence="1">
    <location>
        <begin position="1044"/>
        <end position="1074"/>
    </location>
</feature>
<evidence type="ECO:0000256" key="1">
    <source>
        <dbReference type="SAM" id="MobiDB-lite"/>
    </source>
</evidence>